<evidence type="ECO:0000313" key="2">
    <source>
        <dbReference type="EMBL" id="GBP04840.1"/>
    </source>
</evidence>
<keyword evidence="1" id="KW-1133">Transmembrane helix</keyword>
<keyword evidence="3" id="KW-1185">Reference proteome</keyword>
<dbReference type="EMBL" id="BGZK01010961">
    <property type="protein sequence ID" value="GBP04840.1"/>
    <property type="molecule type" value="Genomic_DNA"/>
</dbReference>
<reference evidence="2 3" key="1">
    <citation type="journal article" date="2019" name="Commun. Biol.">
        <title>The bagworm genome reveals a unique fibroin gene that provides high tensile strength.</title>
        <authorList>
            <person name="Kono N."/>
            <person name="Nakamura H."/>
            <person name="Ohtoshi R."/>
            <person name="Tomita M."/>
            <person name="Numata K."/>
            <person name="Arakawa K."/>
        </authorList>
    </citation>
    <scope>NUCLEOTIDE SEQUENCE [LARGE SCALE GENOMIC DNA]</scope>
</reference>
<evidence type="ECO:0000256" key="1">
    <source>
        <dbReference type="SAM" id="Phobius"/>
    </source>
</evidence>
<dbReference type="Proteomes" id="UP000299102">
    <property type="component" value="Unassembled WGS sequence"/>
</dbReference>
<keyword evidence="1" id="KW-0472">Membrane</keyword>
<keyword evidence="1" id="KW-0812">Transmembrane</keyword>
<proteinExistence type="predicted"/>
<comment type="caution">
    <text evidence="2">The sequence shown here is derived from an EMBL/GenBank/DDBJ whole genome shotgun (WGS) entry which is preliminary data.</text>
</comment>
<sequence>MWCLLFKLDTHSSRVLRSMNRLLDNIVVAASVGFFSVFLAVRLFCFPENVFARRWSHDSLLANGAKCLFVTWHSRFDGVDSSPCAVASVQTFVDVWVAHIVTEQAAIARIPY</sequence>
<gene>
    <name evidence="2" type="ORF">EVAR_71770_1</name>
</gene>
<feature type="transmembrane region" description="Helical" evidence="1">
    <location>
        <begin position="26"/>
        <end position="45"/>
    </location>
</feature>
<organism evidence="2 3">
    <name type="scientific">Eumeta variegata</name>
    <name type="common">Bagworm moth</name>
    <name type="synonym">Eumeta japonica</name>
    <dbReference type="NCBI Taxonomy" id="151549"/>
    <lineage>
        <taxon>Eukaryota</taxon>
        <taxon>Metazoa</taxon>
        <taxon>Ecdysozoa</taxon>
        <taxon>Arthropoda</taxon>
        <taxon>Hexapoda</taxon>
        <taxon>Insecta</taxon>
        <taxon>Pterygota</taxon>
        <taxon>Neoptera</taxon>
        <taxon>Endopterygota</taxon>
        <taxon>Lepidoptera</taxon>
        <taxon>Glossata</taxon>
        <taxon>Ditrysia</taxon>
        <taxon>Tineoidea</taxon>
        <taxon>Psychidae</taxon>
        <taxon>Oiketicinae</taxon>
        <taxon>Eumeta</taxon>
    </lineage>
</organism>
<dbReference type="AlphaFoldDB" id="A0A4C1SUF1"/>
<name>A0A4C1SUF1_EUMVA</name>
<protein>
    <submittedName>
        <fullName evidence="2">Uncharacterized protein</fullName>
    </submittedName>
</protein>
<accession>A0A4C1SUF1</accession>
<evidence type="ECO:0000313" key="3">
    <source>
        <dbReference type="Proteomes" id="UP000299102"/>
    </source>
</evidence>